<dbReference type="RefSeq" id="WP_058469808.1">
    <property type="nucleotide sequence ID" value="NZ_CAAAIC010000005.1"/>
</dbReference>
<evidence type="ECO:0000313" key="9">
    <source>
        <dbReference type="EMBL" id="KTD19002.1"/>
    </source>
</evidence>
<gene>
    <name evidence="9" type="ORF">Ljor_0225</name>
</gene>
<organism evidence="9 10">
    <name type="scientific">Legionella jordanis</name>
    <dbReference type="NCBI Taxonomy" id="456"/>
    <lineage>
        <taxon>Bacteria</taxon>
        <taxon>Pseudomonadati</taxon>
        <taxon>Pseudomonadota</taxon>
        <taxon>Gammaproteobacteria</taxon>
        <taxon>Legionellales</taxon>
        <taxon>Legionellaceae</taxon>
        <taxon>Legionella</taxon>
    </lineage>
</organism>
<feature type="transmembrane region" description="Helical" evidence="8">
    <location>
        <begin position="365"/>
        <end position="386"/>
    </location>
</feature>
<keyword evidence="6 8" id="KW-0472">Membrane</keyword>
<dbReference type="OrthoDB" id="5659754at2"/>
<evidence type="ECO:0000256" key="7">
    <source>
        <dbReference type="ARBA" id="ARBA00024033"/>
    </source>
</evidence>
<dbReference type="AlphaFoldDB" id="A0A0W0VFZ3"/>
<evidence type="ECO:0000256" key="3">
    <source>
        <dbReference type="ARBA" id="ARBA00022679"/>
    </source>
</evidence>
<feature type="transmembrane region" description="Helical" evidence="8">
    <location>
        <begin position="127"/>
        <end position="155"/>
    </location>
</feature>
<proteinExistence type="inferred from homology"/>
<keyword evidence="4 8" id="KW-0812">Transmembrane</keyword>
<feature type="transmembrane region" description="Helical" evidence="8">
    <location>
        <begin position="341"/>
        <end position="358"/>
    </location>
</feature>
<dbReference type="PATRIC" id="fig|456.5.peg.241"/>
<feature type="transmembrane region" description="Helical" evidence="8">
    <location>
        <begin position="406"/>
        <end position="427"/>
    </location>
</feature>
<feature type="transmembrane region" description="Helical" evidence="8">
    <location>
        <begin position="263"/>
        <end position="283"/>
    </location>
</feature>
<keyword evidence="3" id="KW-0808">Transferase</keyword>
<dbReference type="STRING" id="456.Ljor_0225"/>
<evidence type="ECO:0000313" key="10">
    <source>
        <dbReference type="Proteomes" id="UP000055035"/>
    </source>
</evidence>
<accession>A0A0W0VFZ3</accession>
<keyword evidence="5 8" id="KW-1133">Transmembrane helix</keyword>
<evidence type="ECO:0000256" key="6">
    <source>
        <dbReference type="ARBA" id="ARBA00023136"/>
    </source>
</evidence>
<comment type="similarity">
    <text evidence="7">Belongs to the glycosyltransferase 87 family.</text>
</comment>
<keyword evidence="2" id="KW-1003">Cell membrane</keyword>
<sequence length="435" mass="50953">MNRSFKSVFFILFILVLASYFTLFYSTLSCQYTLDFASFYSATLASVRHDNPYQIWLSTYLPVTKEIALNLNPPVFLILFQPFAHLSYGTGIAIWFLMCLITGLAAAYLVFYYVLSKESFRTLHGFLAILFLAMFSSMINLSLAQLGSILFFFLMLGYTFYLKRKDYYAGMAWGFIIAIKLFPALLFFLLLKQRRFRVLWVALATALFCSLLPFLVYGPVIYKQYFAMMGQVDWYVDSWNGSLYGFLSRLNMVLPDRVFKVRWLPFLYASLFLLLVALFYWRLGTKDEYRNHQPFALTLVMMLLLSPLGWVYYFQMLLLPLLLTWSYLIKDKYLGFKAREIWLLSLFLISFPVNNMYFKKIHGLIDLLSFSSFYFYGLLLLGYLLLINQNLKGEQQLEFSEDNQQFMLLALIIIAFGLIIPSTGFFMRLSNECVY</sequence>
<dbReference type="InterPro" id="IPR018584">
    <property type="entry name" value="GT87"/>
</dbReference>
<evidence type="ECO:0000256" key="1">
    <source>
        <dbReference type="ARBA" id="ARBA00004651"/>
    </source>
</evidence>
<protein>
    <recommendedName>
        <fullName evidence="11">DUF2029 domain-containing protein</fullName>
    </recommendedName>
</protein>
<dbReference type="GO" id="GO:0005886">
    <property type="term" value="C:plasma membrane"/>
    <property type="evidence" value="ECO:0007669"/>
    <property type="project" value="UniProtKB-SubCell"/>
</dbReference>
<evidence type="ECO:0000256" key="5">
    <source>
        <dbReference type="ARBA" id="ARBA00022989"/>
    </source>
</evidence>
<feature type="transmembrane region" description="Helical" evidence="8">
    <location>
        <begin position="167"/>
        <end position="191"/>
    </location>
</feature>
<reference evidence="9 10" key="1">
    <citation type="submission" date="2015-11" db="EMBL/GenBank/DDBJ databases">
        <title>Genomic analysis of 38 Legionella species identifies large and diverse effector repertoires.</title>
        <authorList>
            <person name="Burstein D."/>
            <person name="Amaro F."/>
            <person name="Zusman T."/>
            <person name="Lifshitz Z."/>
            <person name="Cohen O."/>
            <person name="Gilbert J.A."/>
            <person name="Pupko T."/>
            <person name="Shuman H.A."/>
            <person name="Segal G."/>
        </authorList>
    </citation>
    <scope>NUCLEOTIDE SEQUENCE [LARGE SCALE GENOMIC DNA]</scope>
    <source>
        <strain evidence="9 10">BL-540</strain>
    </source>
</reference>
<dbReference type="Pfam" id="PF09594">
    <property type="entry name" value="GT87"/>
    <property type="match status" value="1"/>
</dbReference>
<feature type="transmembrane region" description="Helical" evidence="8">
    <location>
        <begin position="92"/>
        <end position="115"/>
    </location>
</feature>
<evidence type="ECO:0000256" key="2">
    <source>
        <dbReference type="ARBA" id="ARBA00022475"/>
    </source>
</evidence>
<dbReference type="Proteomes" id="UP000055035">
    <property type="component" value="Unassembled WGS sequence"/>
</dbReference>
<comment type="caution">
    <text evidence="9">The sequence shown here is derived from an EMBL/GenBank/DDBJ whole genome shotgun (WGS) entry which is preliminary data.</text>
</comment>
<feature type="transmembrane region" description="Helical" evidence="8">
    <location>
        <begin position="7"/>
        <end position="28"/>
    </location>
</feature>
<evidence type="ECO:0008006" key="11">
    <source>
        <dbReference type="Google" id="ProtNLM"/>
    </source>
</evidence>
<feature type="transmembrane region" description="Helical" evidence="8">
    <location>
        <begin position="295"/>
        <end position="321"/>
    </location>
</feature>
<dbReference type="PROSITE" id="PS51257">
    <property type="entry name" value="PROKAR_LIPOPROTEIN"/>
    <property type="match status" value="1"/>
</dbReference>
<comment type="subcellular location">
    <subcellularLocation>
        <location evidence="1">Cell membrane</location>
        <topology evidence="1">Multi-pass membrane protein</topology>
    </subcellularLocation>
</comment>
<name>A0A0W0VFZ3_9GAMM</name>
<dbReference type="GO" id="GO:0016758">
    <property type="term" value="F:hexosyltransferase activity"/>
    <property type="evidence" value="ECO:0007669"/>
    <property type="project" value="InterPro"/>
</dbReference>
<dbReference type="EMBL" id="LNYJ01000003">
    <property type="protein sequence ID" value="KTD19002.1"/>
    <property type="molecule type" value="Genomic_DNA"/>
</dbReference>
<feature type="transmembrane region" description="Helical" evidence="8">
    <location>
        <begin position="198"/>
        <end position="222"/>
    </location>
</feature>
<evidence type="ECO:0000256" key="4">
    <source>
        <dbReference type="ARBA" id="ARBA00022692"/>
    </source>
</evidence>
<keyword evidence="10" id="KW-1185">Reference proteome</keyword>
<evidence type="ECO:0000256" key="8">
    <source>
        <dbReference type="SAM" id="Phobius"/>
    </source>
</evidence>